<proteinExistence type="predicted"/>
<feature type="transmembrane region" description="Helical" evidence="6">
    <location>
        <begin position="400"/>
        <end position="422"/>
    </location>
</feature>
<accession>A0ABZ2V527</accession>
<dbReference type="Pfam" id="PF11700">
    <property type="entry name" value="ATG22"/>
    <property type="match status" value="1"/>
</dbReference>
<gene>
    <name evidence="7" type="ORF">AABB29_01070</name>
</gene>
<dbReference type="Gene3D" id="1.20.1250.20">
    <property type="entry name" value="MFS general substrate transporter like domains"/>
    <property type="match status" value="2"/>
</dbReference>
<feature type="transmembrane region" description="Helical" evidence="6">
    <location>
        <begin position="324"/>
        <end position="342"/>
    </location>
</feature>
<feature type="transmembrane region" description="Helical" evidence="6">
    <location>
        <begin position="362"/>
        <end position="380"/>
    </location>
</feature>
<dbReference type="EMBL" id="CP150951">
    <property type="protein sequence ID" value="WZC49285.1"/>
    <property type="molecule type" value="Genomic_DNA"/>
</dbReference>
<name>A0ABZ2V527_9RHOB</name>
<evidence type="ECO:0000256" key="5">
    <source>
        <dbReference type="ARBA" id="ARBA00023136"/>
    </source>
</evidence>
<feature type="transmembrane region" description="Helical" evidence="6">
    <location>
        <begin position="21"/>
        <end position="43"/>
    </location>
</feature>
<evidence type="ECO:0000313" key="8">
    <source>
        <dbReference type="Proteomes" id="UP001440612"/>
    </source>
</evidence>
<comment type="subcellular location">
    <subcellularLocation>
        <location evidence="1">Endomembrane system</location>
        <topology evidence="1">Multi-pass membrane protein</topology>
    </subcellularLocation>
</comment>
<organism evidence="7 8">
    <name type="scientific">Yoonia phaeophyticola</name>
    <dbReference type="NCBI Taxonomy" id="3137369"/>
    <lineage>
        <taxon>Bacteria</taxon>
        <taxon>Pseudomonadati</taxon>
        <taxon>Pseudomonadota</taxon>
        <taxon>Alphaproteobacteria</taxon>
        <taxon>Rhodobacterales</taxon>
        <taxon>Paracoccaceae</taxon>
        <taxon>Yoonia</taxon>
    </lineage>
</organism>
<dbReference type="PANTHER" id="PTHR23519">
    <property type="entry name" value="AUTOPHAGY-RELATED PROTEIN 22"/>
    <property type="match status" value="1"/>
</dbReference>
<keyword evidence="2" id="KW-0813">Transport</keyword>
<keyword evidence="5 6" id="KW-0472">Membrane</keyword>
<feature type="transmembrane region" description="Helical" evidence="6">
    <location>
        <begin position="428"/>
        <end position="447"/>
    </location>
</feature>
<dbReference type="Proteomes" id="UP001440612">
    <property type="component" value="Chromosome"/>
</dbReference>
<evidence type="ECO:0000256" key="1">
    <source>
        <dbReference type="ARBA" id="ARBA00004127"/>
    </source>
</evidence>
<keyword evidence="8" id="KW-1185">Reference proteome</keyword>
<keyword evidence="3 6" id="KW-0812">Transmembrane</keyword>
<keyword evidence="4 6" id="KW-1133">Transmembrane helix</keyword>
<evidence type="ECO:0000313" key="7">
    <source>
        <dbReference type="EMBL" id="WZC49285.1"/>
    </source>
</evidence>
<feature type="transmembrane region" description="Helical" evidence="6">
    <location>
        <begin position="116"/>
        <end position="141"/>
    </location>
</feature>
<feature type="transmembrane region" description="Helical" evidence="6">
    <location>
        <begin position="291"/>
        <end position="312"/>
    </location>
</feature>
<sequence>MSVSKKRIWGWMAFDWASQPFYTLGLTFIFGPYFASVATSYLMDGGLDSDTAKAQAQSIWSTGQVFAGLFIALTAPFLGAYADQSGRKIPWIAFFSIIYVIAAASLWGLLPDSDAVWLYMAIFFIGFVAAESALNFINAILPSLGNEDQVGRISGSGAAFGYWGGVVSLIIVLLFFAENGDSDTTLIGLAPAFGLNPDLKEGTRATGPIIAVWYIIFMIPFFLWVRDAAPVQKEKVRLGAVARDLGQTLKSVLARKSLRNFLLASMLYRDAVNALYAYGGIYAGLVLDWEITFIGIFGVIAAIFAAIVTWAAGIADARFGPKPVIVTAIWAMIGVSIVIVGMSREALFGVPLPEGSSLPDTIFFICGAIIGGAGGAVYSASRSLMVRHSHPDRPAEAFGLFALSGKATAFLAPALIALFGYLTSSVQLAYLPVLFLFICGLLLLRWVNKDGDRAEWSAS</sequence>
<dbReference type="RefSeq" id="WP_341367395.1">
    <property type="nucleotide sequence ID" value="NZ_CP150951.2"/>
</dbReference>
<dbReference type="InterPro" id="IPR036259">
    <property type="entry name" value="MFS_trans_sf"/>
</dbReference>
<dbReference type="InterPro" id="IPR024671">
    <property type="entry name" value="Atg22-like"/>
</dbReference>
<dbReference type="InterPro" id="IPR050495">
    <property type="entry name" value="ATG22/LtaA_families"/>
</dbReference>
<protein>
    <submittedName>
        <fullName evidence="7">MFS transporter</fullName>
    </submittedName>
</protein>
<evidence type="ECO:0000256" key="6">
    <source>
        <dbReference type="SAM" id="Phobius"/>
    </source>
</evidence>
<feature type="transmembrane region" description="Helical" evidence="6">
    <location>
        <begin position="89"/>
        <end position="110"/>
    </location>
</feature>
<feature type="transmembrane region" description="Helical" evidence="6">
    <location>
        <begin position="205"/>
        <end position="225"/>
    </location>
</feature>
<feature type="transmembrane region" description="Helical" evidence="6">
    <location>
        <begin position="261"/>
        <end position="285"/>
    </location>
</feature>
<evidence type="ECO:0000256" key="4">
    <source>
        <dbReference type="ARBA" id="ARBA00022989"/>
    </source>
</evidence>
<evidence type="ECO:0000256" key="2">
    <source>
        <dbReference type="ARBA" id="ARBA00022448"/>
    </source>
</evidence>
<evidence type="ECO:0000256" key="3">
    <source>
        <dbReference type="ARBA" id="ARBA00022692"/>
    </source>
</evidence>
<dbReference type="SUPFAM" id="SSF103473">
    <property type="entry name" value="MFS general substrate transporter"/>
    <property type="match status" value="1"/>
</dbReference>
<dbReference type="PANTHER" id="PTHR23519:SF1">
    <property type="entry name" value="AUTOPHAGY-RELATED PROTEIN 22"/>
    <property type="match status" value="1"/>
</dbReference>
<feature type="transmembrane region" description="Helical" evidence="6">
    <location>
        <begin position="63"/>
        <end position="82"/>
    </location>
</feature>
<reference evidence="8" key="1">
    <citation type="submission" date="2024-04" db="EMBL/GenBank/DDBJ databases">
        <title>Phylogenomic analyses of a clade within the roseobacter group suggest taxonomic reassignments of species of the genera Aestuariivita, Citreicella, Loktanella, Nautella, Pelagibaca, Ruegeria, Thalassobius, Thiobacimonas and Tropicibacter, and the proposal o.</title>
        <authorList>
            <person name="Jeon C.O."/>
        </authorList>
    </citation>
    <scope>NUCLEOTIDE SEQUENCE [LARGE SCALE GENOMIC DNA]</scope>
    <source>
        <strain evidence="8">BS5-3</strain>
    </source>
</reference>
<feature type="transmembrane region" description="Helical" evidence="6">
    <location>
        <begin position="153"/>
        <end position="176"/>
    </location>
</feature>